<gene>
    <name evidence="6" type="ORF">E0E05_15610</name>
</gene>
<proteinExistence type="predicted"/>
<dbReference type="Pfam" id="PF02600">
    <property type="entry name" value="DsbB"/>
    <property type="match status" value="1"/>
</dbReference>
<keyword evidence="3 5" id="KW-1133">Transmembrane helix</keyword>
<dbReference type="InterPro" id="IPR024199">
    <property type="entry name" value="Uncharacterised_DsbB"/>
</dbReference>
<keyword evidence="4 5" id="KW-0472">Membrane</keyword>
<dbReference type="AlphaFoldDB" id="A0A4P6V3T3"/>
<evidence type="ECO:0000256" key="4">
    <source>
        <dbReference type="ARBA" id="ARBA00023136"/>
    </source>
</evidence>
<dbReference type="InterPro" id="IPR003752">
    <property type="entry name" value="DiS_bond_form_DsbB/BdbC"/>
</dbReference>
<keyword evidence="7" id="KW-1185">Reference proteome</keyword>
<dbReference type="GeneID" id="90768733"/>
<feature type="transmembrane region" description="Helical" evidence="5">
    <location>
        <begin position="147"/>
        <end position="166"/>
    </location>
</feature>
<evidence type="ECO:0000256" key="3">
    <source>
        <dbReference type="ARBA" id="ARBA00022989"/>
    </source>
</evidence>
<feature type="transmembrane region" description="Helical" evidence="5">
    <location>
        <begin position="12"/>
        <end position="31"/>
    </location>
</feature>
<dbReference type="RefSeq" id="WP_131617544.1">
    <property type="nucleotide sequence ID" value="NZ_CP036532.1"/>
</dbReference>
<dbReference type="GO" id="GO:0016020">
    <property type="term" value="C:membrane"/>
    <property type="evidence" value="ECO:0007669"/>
    <property type="project" value="UniProtKB-SubCell"/>
</dbReference>
<dbReference type="OrthoDB" id="9808637at2"/>
<dbReference type="GO" id="GO:0006457">
    <property type="term" value="P:protein folding"/>
    <property type="evidence" value="ECO:0007669"/>
    <property type="project" value="InterPro"/>
</dbReference>
<evidence type="ECO:0000256" key="2">
    <source>
        <dbReference type="ARBA" id="ARBA00022692"/>
    </source>
</evidence>
<dbReference type="GO" id="GO:0015035">
    <property type="term" value="F:protein-disulfide reductase activity"/>
    <property type="evidence" value="ECO:0007669"/>
    <property type="project" value="InterPro"/>
</dbReference>
<dbReference type="SUPFAM" id="SSF158442">
    <property type="entry name" value="DsbB-like"/>
    <property type="match status" value="1"/>
</dbReference>
<keyword evidence="2 5" id="KW-0812">Transmembrane</keyword>
<dbReference type="Proteomes" id="UP000293719">
    <property type="component" value="Chromosome"/>
</dbReference>
<dbReference type="PIRSF" id="PIRSF033913">
    <property type="entry name" value="S-S_format_DsbB"/>
    <property type="match status" value="1"/>
</dbReference>
<name>A0A4P6V3T3_9HYPH</name>
<dbReference type="Gene3D" id="1.20.1550.10">
    <property type="entry name" value="DsbB-like"/>
    <property type="match status" value="1"/>
</dbReference>
<dbReference type="EMBL" id="CP036532">
    <property type="protein sequence ID" value="QBK31895.1"/>
    <property type="molecule type" value="Genomic_DNA"/>
</dbReference>
<evidence type="ECO:0000313" key="7">
    <source>
        <dbReference type="Proteomes" id="UP000293719"/>
    </source>
</evidence>
<sequence length="171" mass="17484">MDVTRNRNVHLFGALALAAAMALVVGTALAFEHVGGFIPCALCLEQRTPYYAAIPVTLVGALAAGLGWPLLVVRGALVAGGLLMVYGLYLGVYHAGVEWAWWQGPADCATSATSGIATDAGSLLADLDAVTPPSCDEAAGRFLGLSFAGWNVIASAGLAIAAFLLATRPAR</sequence>
<feature type="transmembrane region" description="Helical" evidence="5">
    <location>
        <begin position="51"/>
        <end position="71"/>
    </location>
</feature>
<evidence type="ECO:0000256" key="1">
    <source>
        <dbReference type="ARBA" id="ARBA00004141"/>
    </source>
</evidence>
<evidence type="ECO:0000313" key="6">
    <source>
        <dbReference type="EMBL" id="QBK31895.1"/>
    </source>
</evidence>
<dbReference type="InterPro" id="IPR023380">
    <property type="entry name" value="DsbB-like_sf"/>
</dbReference>
<protein>
    <submittedName>
        <fullName evidence="6">Disulfide bond formation protein B</fullName>
    </submittedName>
</protein>
<organism evidence="6 7">
    <name type="scientific">Roseitalea porphyridii</name>
    <dbReference type="NCBI Taxonomy" id="1852022"/>
    <lineage>
        <taxon>Bacteria</taxon>
        <taxon>Pseudomonadati</taxon>
        <taxon>Pseudomonadota</taxon>
        <taxon>Alphaproteobacteria</taxon>
        <taxon>Hyphomicrobiales</taxon>
        <taxon>Ahrensiaceae</taxon>
        <taxon>Roseitalea</taxon>
    </lineage>
</organism>
<comment type="subcellular location">
    <subcellularLocation>
        <location evidence="1">Membrane</location>
        <topology evidence="1">Multi-pass membrane protein</topology>
    </subcellularLocation>
</comment>
<feature type="transmembrane region" description="Helical" evidence="5">
    <location>
        <begin position="76"/>
        <end position="95"/>
    </location>
</feature>
<accession>A0A4P6V3T3</accession>
<dbReference type="KEGG" id="rpod:E0E05_15610"/>
<reference evidence="6 7" key="1">
    <citation type="journal article" date="2017" name="Int. J. Syst. Evol. Microbiol.">
        <title>Roseitalea porphyridii gen. nov., sp. nov., isolated from a red alga, and reclassification of Hoeflea suaedae Chung et al. 2013 as Pseudohoeflea suaedae gen. nov., comb. nov.</title>
        <authorList>
            <person name="Hyeon J.W."/>
            <person name="Jeong S.E."/>
            <person name="Baek K."/>
            <person name="Jeon C.O."/>
        </authorList>
    </citation>
    <scope>NUCLEOTIDE SEQUENCE [LARGE SCALE GENOMIC DNA]</scope>
    <source>
        <strain evidence="6 7">MA7-20</strain>
    </source>
</reference>
<evidence type="ECO:0000256" key="5">
    <source>
        <dbReference type="SAM" id="Phobius"/>
    </source>
</evidence>